<name>A0A1Y3EZ34_9BILA</name>
<accession>A0A1Y3EZ34</accession>
<dbReference type="AlphaFoldDB" id="A0A1Y3EZ34"/>
<evidence type="ECO:0000313" key="2">
    <source>
        <dbReference type="Proteomes" id="UP000243006"/>
    </source>
</evidence>
<gene>
    <name evidence="1" type="ORF">D917_05757</name>
</gene>
<protein>
    <submittedName>
        <fullName evidence="1">Uncharacterized protein</fullName>
    </submittedName>
</protein>
<proteinExistence type="predicted"/>
<organism evidence="1 2">
    <name type="scientific">Trichinella nativa</name>
    <dbReference type="NCBI Taxonomy" id="6335"/>
    <lineage>
        <taxon>Eukaryota</taxon>
        <taxon>Metazoa</taxon>
        <taxon>Ecdysozoa</taxon>
        <taxon>Nematoda</taxon>
        <taxon>Enoplea</taxon>
        <taxon>Dorylaimia</taxon>
        <taxon>Trichinellida</taxon>
        <taxon>Trichinellidae</taxon>
        <taxon>Trichinella</taxon>
    </lineage>
</organism>
<dbReference type="EMBL" id="LVZM01001642">
    <property type="protein sequence ID" value="OUC49047.1"/>
    <property type="molecule type" value="Genomic_DNA"/>
</dbReference>
<reference evidence="1 2" key="1">
    <citation type="submission" date="2015-04" db="EMBL/GenBank/DDBJ databases">
        <title>Draft genome of the roundworm Trichinella nativa.</title>
        <authorList>
            <person name="Mitreva M."/>
        </authorList>
    </citation>
    <scope>NUCLEOTIDE SEQUENCE [LARGE SCALE GENOMIC DNA]</scope>
    <source>
        <strain evidence="1 2">ISS45</strain>
    </source>
</reference>
<dbReference type="Proteomes" id="UP000243006">
    <property type="component" value="Unassembled WGS sequence"/>
</dbReference>
<sequence>MVSDWVTQFSLQLLPLSRDFESCNLPYQLGHGRSVRIRKPCQSQPPFLCPRAALVRKNV</sequence>
<comment type="caution">
    <text evidence="1">The sequence shown here is derived from an EMBL/GenBank/DDBJ whole genome shotgun (WGS) entry which is preliminary data.</text>
</comment>
<evidence type="ECO:0000313" key="1">
    <source>
        <dbReference type="EMBL" id="OUC49047.1"/>
    </source>
</evidence>